<dbReference type="InterPro" id="IPR020019">
    <property type="entry name" value="AcTrfase_PglD-like"/>
</dbReference>
<keyword evidence="4" id="KW-0012">Acyltransferase</keyword>
<evidence type="ECO:0000256" key="3">
    <source>
        <dbReference type="ARBA" id="ARBA00022737"/>
    </source>
</evidence>
<keyword evidence="8" id="KW-1185">Reference proteome</keyword>
<evidence type="ECO:0000256" key="5">
    <source>
        <dbReference type="PIRSR" id="PIRSR620019-2"/>
    </source>
</evidence>
<feature type="domain" description="PglD N-terminal" evidence="6">
    <location>
        <begin position="5"/>
        <end position="84"/>
    </location>
</feature>
<gene>
    <name evidence="7" type="ORF">JR347_00715</name>
</gene>
<dbReference type="NCBIfam" id="TIGR03570">
    <property type="entry name" value="NeuD_NnaD"/>
    <property type="match status" value="1"/>
</dbReference>
<reference evidence="7" key="1">
    <citation type="submission" date="2021-02" db="EMBL/GenBank/DDBJ databases">
        <title>Fulvivirga sp. S481 isolated from sea water.</title>
        <authorList>
            <person name="Bae S.S."/>
            <person name="Baek K."/>
        </authorList>
    </citation>
    <scope>NUCLEOTIDE SEQUENCE</scope>
    <source>
        <strain evidence="7">S481</strain>
    </source>
</reference>
<protein>
    <submittedName>
        <fullName evidence="7">Acetyltransferase</fullName>
    </submittedName>
</protein>
<dbReference type="CDD" id="cd03360">
    <property type="entry name" value="LbH_AT_putative"/>
    <property type="match status" value="1"/>
</dbReference>
<dbReference type="InterPro" id="IPR018357">
    <property type="entry name" value="Hexapep_transf_CS"/>
</dbReference>
<dbReference type="Gene3D" id="3.40.50.20">
    <property type="match status" value="1"/>
</dbReference>
<dbReference type="Pfam" id="PF17836">
    <property type="entry name" value="PglD_N"/>
    <property type="match status" value="1"/>
</dbReference>
<dbReference type="EMBL" id="CP070608">
    <property type="protein sequence ID" value="QSE97641.1"/>
    <property type="molecule type" value="Genomic_DNA"/>
</dbReference>
<dbReference type="InterPro" id="IPR001451">
    <property type="entry name" value="Hexapep"/>
</dbReference>
<feature type="binding site" evidence="5">
    <location>
        <begin position="33"/>
        <end position="34"/>
    </location>
    <ligand>
        <name>substrate</name>
    </ligand>
</feature>
<evidence type="ECO:0000313" key="8">
    <source>
        <dbReference type="Proteomes" id="UP000662783"/>
    </source>
</evidence>
<dbReference type="PANTHER" id="PTHR43300">
    <property type="entry name" value="ACETYLTRANSFERASE"/>
    <property type="match status" value="1"/>
</dbReference>
<comment type="similarity">
    <text evidence="1">Belongs to the transferase hexapeptide repeat family.</text>
</comment>
<evidence type="ECO:0000313" key="7">
    <source>
        <dbReference type="EMBL" id="QSE97641.1"/>
    </source>
</evidence>
<accession>A0A975A0V9</accession>
<evidence type="ECO:0000259" key="6">
    <source>
        <dbReference type="Pfam" id="PF17836"/>
    </source>
</evidence>
<keyword evidence="3" id="KW-0677">Repeat</keyword>
<evidence type="ECO:0000256" key="4">
    <source>
        <dbReference type="ARBA" id="ARBA00023315"/>
    </source>
</evidence>
<name>A0A975A0V9_9BACT</name>
<dbReference type="PROSITE" id="PS00101">
    <property type="entry name" value="HEXAPEP_TRANSFERASES"/>
    <property type="match status" value="1"/>
</dbReference>
<evidence type="ECO:0000256" key="2">
    <source>
        <dbReference type="ARBA" id="ARBA00022679"/>
    </source>
</evidence>
<dbReference type="AlphaFoldDB" id="A0A975A0V9"/>
<keyword evidence="2" id="KW-0808">Transferase</keyword>
<sequence>MENPVIIFGANELGKAAMAVLESNGVVIYGFLDDDEKLHNQTINEVAILGATDDDGFLKFIGQKCEAFVAFDNNKVRKATVEMLNKRRKVMPMNAIHQKAYVEESVHIEHGNFINAGVIIAANAKVGSHCIIHSNATIDYSSELGDLVQVGAGSIINAEVKIEDEAFIGSGVTIVSGVKIGKGARVGAGSVVIADVPAGKTVFGNPAAEVKS</sequence>
<dbReference type="Proteomes" id="UP000662783">
    <property type="component" value="Chromosome"/>
</dbReference>
<proteinExistence type="inferred from homology"/>
<dbReference type="InterPro" id="IPR011004">
    <property type="entry name" value="Trimer_LpxA-like_sf"/>
</dbReference>
<dbReference type="GO" id="GO:0016746">
    <property type="term" value="F:acyltransferase activity"/>
    <property type="evidence" value="ECO:0007669"/>
    <property type="project" value="UniProtKB-KW"/>
</dbReference>
<dbReference type="Gene3D" id="2.160.10.10">
    <property type="entry name" value="Hexapeptide repeat proteins"/>
    <property type="match status" value="1"/>
</dbReference>
<organism evidence="7 8">
    <name type="scientific">Fulvivirga lutea</name>
    <dbReference type="NCBI Taxonomy" id="2810512"/>
    <lineage>
        <taxon>Bacteria</taxon>
        <taxon>Pseudomonadati</taxon>
        <taxon>Bacteroidota</taxon>
        <taxon>Cytophagia</taxon>
        <taxon>Cytophagales</taxon>
        <taxon>Fulvivirgaceae</taxon>
        <taxon>Fulvivirga</taxon>
    </lineage>
</organism>
<dbReference type="InterPro" id="IPR041561">
    <property type="entry name" value="PglD_N"/>
</dbReference>
<evidence type="ECO:0000256" key="1">
    <source>
        <dbReference type="ARBA" id="ARBA00007274"/>
    </source>
</evidence>
<dbReference type="RefSeq" id="WP_205722150.1">
    <property type="nucleotide sequence ID" value="NZ_CP070608.1"/>
</dbReference>
<dbReference type="InterPro" id="IPR050179">
    <property type="entry name" value="Trans_hexapeptide_repeat"/>
</dbReference>
<dbReference type="SUPFAM" id="SSF51161">
    <property type="entry name" value="Trimeric LpxA-like enzymes"/>
    <property type="match status" value="1"/>
</dbReference>
<dbReference type="PANTHER" id="PTHR43300:SF7">
    <property type="entry name" value="UDP-N-ACETYLBACILLOSAMINE N-ACETYLTRANSFERASE"/>
    <property type="match status" value="1"/>
</dbReference>
<dbReference type="Pfam" id="PF00132">
    <property type="entry name" value="Hexapep"/>
    <property type="match status" value="2"/>
</dbReference>
<dbReference type="KEGG" id="fuv:JR347_00715"/>